<feature type="coiled-coil region" evidence="2">
    <location>
        <begin position="38"/>
        <end position="96"/>
    </location>
</feature>
<comment type="caution">
    <text evidence="3">The sequence shown here is derived from an EMBL/GenBank/DDBJ whole genome shotgun (WGS) entry which is preliminary data.</text>
</comment>
<dbReference type="PANTHER" id="PTHR45956:SF3">
    <property type="entry name" value="RUN AND FYVE DOMAIN-CONTAINING PROTEIN 2"/>
    <property type="match status" value="1"/>
</dbReference>
<evidence type="ECO:0000256" key="1">
    <source>
        <dbReference type="ARBA" id="ARBA00023054"/>
    </source>
</evidence>
<dbReference type="InterPro" id="IPR047335">
    <property type="entry name" value="RUFY1-3"/>
</dbReference>
<dbReference type="Proteomes" id="UP001266305">
    <property type="component" value="Unassembled WGS sequence"/>
</dbReference>
<sequence>MAVCGNANYEEIKNKYEHKNIQTMVQLETDLKIEKEWRQTLQEDLQKEKDALSHLRNETQQIISLKKEFLNLQDENQQLKKIYHEQEQALQELGNKLSE</sequence>
<accession>A0ABQ9UQQ1</accession>
<keyword evidence="1 2" id="KW-0175">Coiled coil</keyword>
<name>A0ABQ9UQQ1_SAGOE</name>
<dbReference type="EMBL" id="JASSZA010000011">
    <property type="protein sequence ID" value="KAK2098557.1"/>
    <property type="molecule type" value="Genomic_DNA"/>
</dbReference>
<gene>
    <name evidence="3" type="primary">RUFY2_2</name>
    <name evidence="3" type="ORF">P7K49_024008</name>
</gene>
<keyword evidence="4" id="KW-1185">Reference proteome</keyword>
<reference evidence="3 4" key="1">
    <citation type="submission" date="2023-05" db="EMBL/GenBank/DDBJ databases">
        <title>B98-5 Cell Line De Novo Hybrid Assembly: An Optical Mapping Approach.</title>
        <authorList>
            <person name="Kananen K."/>
            <person name="Auerbach J.A."/>
            <person name="Kautto E."/>
            <person name="Blachly J.S."/>
        </authorList>
    </citation>
    <scope>NUCLEOTIDE SEQUENCE [LARGE SCALE GENOMIC DNA]</scope>
    <source>
        <strain evidence="3">B95-8</strain>
        <tissue evidence="3">Cell line</tissue>
    </source>
</reference>
<organism evidence="3 4">
    <name type="scientific">Saguinus oedipus</name>
    <name type="common">Cotton-top tamarin</name>
    <name type="synonym">Oedipomidas oedipus</name>
    <dbReference type="NCBI Taxonomy" id="9490"/>
    <lineage>
        <taxon>Eukaryota</taxon>
        <taxon>Metazoa</taxon>
        <taxon>Chordata</taxon>
        <taxon>Craniata</taxon>
        <taxon>Vertebrata</taxon>
        <taxon>Euteleostomi</taxon>
        <taxon>Mammalia</taxon>
        <taxon>Eutheria</taxon>
        <taxon>Euarchontoglires</taxon>
        <taxon>Primates</taxon>
        <taxon>Haplorrhini</taxon>
        <taxon>Platyrrhini</taxon>
        <taxon>Cebidae</taxon>
        <taxon>Callitrichinae</taxon>
        <taxon>Saguinus</taxon>
    </lineage>
</organism>
<evidence type="ECO:0000256" key="2">
    <source>
        <dbReference type="SAM" id="Coils"/>
    </source>
</evidence>
<evidence type="ECO:0000313" key="4">
    <source>
        <dbReference type="Proteomes" id="UP001266305"/>
    </source>
</evidence>
<evidence type="ECO:0000313" key="3">
    <source>
        <dbReference type="EMBL" id="KAK2098557.1"/>
    </source>
</evidence>
<dbReference type="PANTHER" id="PTHR45956">
    <property type="entry name" value="RUN AND FYVE DOMAIN-CONTAINING PROTEIN 2-LIKE PROTEIN"/>
    <property type="match status" value="1"/>
</dbReference>
<proteinExistence type="predicted"/>
<protein>
    <submittedName>
        <fullName evidence="3">RUN and FYVE domain-containing protein 2</fullName>
    </submittedName>
</protein>